<protein>
    <recommendedName>
        <fullName evidence="2 5">Cell shape-determining protein MreC</fullName>
    </recommendedName>
    <alternativeName>
        <fullName evidence="4 5">Cell shape protein MreC</fullName>
    </alternativeName>
</protein>
<dbReference type="PANTHER" id="PTHR34138">
    <property type="entry name" value="CELL SHAPE-DETERMINING PROTEIN MREC"/>
    <property type="match status" value="1"/>
</dbReference>
<evidence type="ECO:0000256" key="1">
    <source>
        <dbReference type="ARBA" id="ARBA00009369"/>
    </source>
</evidence>
<proteinExistence type="inferred from homology"/>
<organism evidence="7 8">
    <name type="scientific">Filifactor villosus</name>
    <dbReference type="NCBI Taxonomy" id="29374"/>
    <lineage>
        <taxon>Bacteria</taxon>
        <taxon>Bacillati</taxon>
        <taxon>Bacillota</taxon>
        <taxon>Clostridia</taxon>
        <taxon>Peptostreptococcales</taxon>
        <taxon>Filifactoraceae</taxon>
        <taxon>Filifactor</taxon>
    </lineage>
</organism>
<keyword evidence="8" id="KW-1185">Reference proteome</keyword>
<dbReference type="EMBL" id="JBHSHL010000014">
    <property type="protein sequence ID" value="MFC4804282.1"/>
    <property type="molecule type" value="Genomic_DNA"/>
</dbReference>
<comment type="similarity">
    <text evidence="1 5">Belongs to the MreC family.</text>
</comment>
<evidence type="ECO:0000313" key="7">
    <source>
        <dbReference type="EMBL" id="MFC4804282.1"/>
    </source>
</evidence>
<evidence type="ECO:0000259" key="6">
    <source>
        <dbReference type="Pfam" id="PF04085"/>
    </source>
</evidence>
<dbReference type="InterPro" id="IPR055342">
    <property type="entry name" value="MreC_beta-barrel_core"/>
</dbReference>
<dbReference type="InterPro" id="IPR007221">
    <property type="entry name" value="MreC"/>
</dbReference>
<dbReference type="RefSeq" id="WP_379787788.1">
    <property type="nucleotide sequence ID" value="NZ_JBHSHL010000014.1"/>
</dbReference>
<evidence type="ECO:0000256" key="2">
    <source>
        <dbReference type="ARBA" id="ARBA00013855"/>
    </source>
</evidence>
<dbReference type="Proteomes" id="UP001595916">
    <property type="component" value="Unassembled WGS sequence"/>
</dbReference>
<evidence type="ECO:0000256" key="3">
    <source>
        <dbReference type="ARBA" id="ARBA00022960"/>
    </source>
</evidence>
<evidence type="ECO:0000256" key="5">
    <source>
        <dbReference type="PIRNR" id="PIRNR038471"/>
    </source>
</evidence>
<dbReference type="InterPro" id="IPR042177">
    <property type="entry name" value="Cell/Rod_1"/>
</dbReference>
<gene>
    <name evidence="7" type="primary">mreC</name>
    <name evidence="7" type="ORF">ACFO4R_04225</name>
</gene>
<keyword evidence="3 5" id="KW-0133">Cell shape</keyword>
<dbReference type="Gene3D" id="2.40.10.340">
    <property type="entry name" value="Rod shape-determining protein MreC, domain 1"/>
    <property type="match status" value="1"/>
</dbReference>
<evidence type="ECO:0000313" key="8">
    <source>
        <dbReference type="Proteomes" id="UP001595916"/>
    </source>
</evidence>
<dbReference type="Gene3D" id="2.40.10.350">
    <property type="entry name" value="Rod shape-determining protein MreC, domain 2"/>
    <property type="match status" value="1"/>
</dbReference>
<name>A0ABV9QIV6_9FIRM</name>
<comment type="function">
    <text evidence="5">Involved in formation and maintenance of cell shape.</text>
</comment>
<feature type="domain" description="Rod shape-determining protein MreC beta-barrel core" evidence="6">
    <location>
        <begin position="121"/>
        <end position="274"/>
    </location>
</feature>
<dbReference type="PIRSF" id="PIRSF038471">
    <property type="entry name" value="MreC"/>
    <property type="match status" value="1"/>
</dbReference>
<accession>A0ABV9QIV6</accession>
<sequence length="280" mass="31749">MKKIIKDKKTYYIIGALLLFILLLNSFKNNFSFSNPFLSFFAQTVKVSEQVKTTLSTKLFPENEDSKDVVIEKLRSENEELKKNLFQNAVTQTDLEELRELKSTLNYVSNHSVDQYISTSIIYKNDGNYFTSFVIDAGEKSGVKKDSIVIGQNGLLGVIFEVNKNYSKGISILDSNMSMSFEVLRNKEITGVASQNIAINTQDDFNGYLKGYLFDKEQHLYPGDILVTSGLGLYPGGIQIGEVEEVIQDKANILKYVKIKPYINFKTINKILVINPRDMQ</sequence>
<evidence type="ECO:0000256" key="4">
    <source>
        <dbReference type="ARBA" id="ARBA00032089"/>
    </source>
</evidence>
<dbReference type="NCBIfam" id="TIGR00219">
    <property type="entry name" value="mreC"/>
    <property type="match status" value="1"/>
</dbReference>
<dbReference type="PANTHER" id="PTHR34138:SF1">
    <property type="entry name" value="CELL SHAPE-DETERMINING PROTEIN MREC"/>
    <property type="match status" value="1"/>
</dbReference>
<dbReference type="Pfam" id="PF04085">
    <property type="entry name" value="MreC"/>
    <property type="match status" value="1"/>
</dbReference>
<comment type="caution">
    <text evidence="7">The sequence shown here is derived from an EMBL/GenBank/DDBJ whole genome shotgun (WGS) entry which is preliminary data.</text>
</comment>
<reference evidence="8" key="1">
    <citation type="journal article" date="2019" name="Int. J. Syst. Evol. Microbiol.">
        <title>The Global Catalogue of Microorganisms (GCM) 10K type strain sequencing project: providing services to taxonomists for standard genome sequencing and annotation.</title>
        <authorList>
            <consortium name="The Broad Institute Genomics Platform"/>
            <consortium name="The Broad Institute Genome Sequencing Center for Infectious Disease"/>
            <person name="Wu L."/>
            <person name="Ma J."/>
        </authorList>
    </citation>
    <scope>NUCLEOTIDE SEQUENCE [LARGE SCALE GENOMIC DNA]</scope>
    <source>
        <strain evidence="8">CCUG 46385</strain>
    </source>
</reference>
<dbReference type="InterPro" id="IPR042175">
    <property type="entry name" value="Cell/Rod_MreC_2"/>
</dbReference>